<evidence type="ECO:0000313" key="3">
    <source>
        <dbReference type="Proteomes" id="UP000033411"/>
    </source>
</evidence>
<evidence type="ECO:0000256" key="1">
    <source>
        <dbReference type="SAM" id="Phobius"/>
    </source>
</evidence>
<feature type="transmembrane region" description="Helical" evidence="1">
    <location>
        <begin position="144"/>
        <end position="167"/>
    </location>
</feature>
<feature type="transmembrane region" description="Helical" evidence="1">
    <location>
        <begin position="21"/>
        <end position="42"/>
    </location>
</feature>
<keyword evidence="1" id="KW-0472">Membrane</keyword>
<protein>
    <submittedName>
        <fullName evidence="2">Uncharacterized protein</fullName>
    </submittedName>
</protein>
<dbReference type="RefSeq" id="WP_046140026.1">
    <property type="nucleotide sequence ID" value="NZ_LANJ01000004.1"/>
</dbReference>
<keyword evidence="3" id="KW-1185">Reference proteome</keyword>
<dbReference type="EMBL" id="LANJ01000004">
    <property type="protein sequence ID" value="KKC40975.1"/>
    <property type="molecule type" value="Genomic_DNA"/>
</dbReference>
<dbReference type="PATRIC" id="fig|1293439.3.peg.2793"/>
<name>A0A0F5QJ36_9HYPH</name>
<feature type="transmembrane region" description="Helical" evidence="1">
    <location>
        <begin position="114"/>
        <end position="132"/>
    </location>
</feature>
<keyword evidence="1" id="KW-0812">Transmembrane</keyword>
<dbReference type="OrthoDB" id="7949050at2"/>
<gene>
    <name evidence="2" type="ORF">WH87_02140</name>
</gene>
<reference evidence="2 3" key="1">
    <citation type="submission" date="2015-03" db="EMBL/GenBank/DDBJ databases">
        <authorList>
            <person name="Lepp D."/>
            <person name="Hassan Y.I."/>
            <person name="Li X.-Z."/>
            <person name="Zhou T."/>
        </authorList>
    </citation>
    <scope>NUCLEOTIDE SEQUENCE [LARGE SCALE GENOMIC DNA]</scope>
    <source>
        <strain evidence="2 3">E84</strain>
    </source>
</reference>
<dbReference type="STRING" id="1293439.WH87_02140"/>
<proteinExistence type="predicted"/>
<organism evidence="2 3">
    <name type="scientific">Devosia epidermidihirudinis</name>
    <dbReference type="NCBI Taxonomy" id="1293439"/>
    <lineage>
        <taxon>Bacteria</taxon>
        <taxon>Pseudomonadati</taxon>
        <taxon>Pseudomonadota</taxon>
        <taxon>Alphaproteobacteria</taxon>
        <taxon>Hyphomicrobiales</taxon>
        <taxon>Devosiaceae</taxon>
        <taxon>Devosia</taxon>
    </lineage>
</organism>
<feature type="transmembrane region" description="Helical" evidence="1">
    <location>
        <begin position="57"/>
        <end position="80"/>
    </location>
</feature>
<dbReference type="Proteomes" id="UP000033411">
    <property type="component" value="Unassembled WGS sequence"/>
</dbReference>
<dbReference type="AlphaFoldDB" id="A0A0F5QJ36"/>
<comment type="caution">
    <text evidence="2">The sequence shown here is derived from an EMBL/GenBank/DDBJ whole genome shotgun (WGS) entry which is preliminary data.</text>
</comment>
<accession>A0A0F5QJ36</accession>
<sequence>MATSTISQTSASVFVAKGQDVLGLLFAMAMPLAAFSFINWIVEVDGMLPLFFSPFGLPGWIGAALYLGTLPLLGASWHLVHREGVAGSSASWWVAALAIGFVGFPFVVTPLDSFALSAFAVALSLIGFAAALRAASVSPLAGWVMAPALLWMGFSALVGLAFTAAWAPPFALTNTQNSL</sequence>
<evidence type="ECO:0000313" key="2">
    <source>
        <dbReference type="EMBL" id="KKC40975.1"/>
    </source>
</evidence>
<keyword evidence="1" id="KW-1133">Transmembrane helix</keyword>
<feature type="transmembrane region" description="Helical" evidence="1">
    <location>
        <begin position="92"/>
        <end position="108"/>
    </location>
</feature>